<evidence type="ECO:0008006" key="3">
    <source>
        <dbReference type="Google" id="ProtNLM"/>
    </source>
</evidence>
<accession>A0ABS6F0S8</accession>
<protein>
    <recommendedName>
        <fullName evidence="3">Lipoprotein</fullName>
    </recommendedName>
</protein>
<name>A0ABS6F0S8_9CLOT</name>
<reference evidence="1 2" key="1">
    <citation type="submission" date="2021-06" db="EMBL/GenBank/DDBJ databases">
        <authorList>
            <person name="Sun Q."/>
            <person name="Li D."/>
        </authorList>
    </citation>
    <scope>NUCLEOTIDE SEQUENCE [LARGE SCALE GENOMIC DNA]</scope>
    <source>
        <strain evidence="1 2">MSJ-4</strain>
    </source>
</reference>
<dbReference type="RefSeq" id="WP_216456230.1">
    <property type="nucleotide sequence ID" value="NZ_JAHLQL010000001.1"/>
</dbReference>
<evidence type="ECO:0000313" key="1">
    <source>
        <dbReference type="EMBL" id="MBU5591218.1"/>
    </source>
</evidence>
<comment type="caution">
    <text evidence="1">The sequence shown here is derived from an EMBL/GenBank/DDBJ whole genome shotgun (WGS) entry which is preliminary data.</text>
</comment>
<dbReference type="Proteomes" id="UP000736583">
    <property type="component" value="Unassembled WGS sequence"/>
</dbReference>
<organism evidence="1 2">
    <name type="scientific">Clostridium simiarum</name>
    <dbReference type="NCBI Taxonomy" id="2841506"/>
    <lineage>
        <taxon>Bacteria</taxon>
        <taxon>Bacillati</taxon>
        <taxon>Bacillota</taxon>
        <taxon>Clostridia</taxon>
        <taxon>Eubacteriales</taxon>
        <taxon>Clostridiaceae</taxon>
        <taxon>Clostridium</taxon>
    </lineage>
</organism>
<evidence type="ECO:0000313" key="2">
    <source>
        <dbReference type="Proteomes" id="UP000736583"/>
    </source>
</evidence>
<gene>
    <name evidence="1" type="ORF">KQI89_05525</name>
</gene>
<proteinExistence type="predicted"/>
<keyword evidence="2" id="KW-1185">Reference proteome</keyword>
<sequence>MKKILLIFQIIIAIFICNGCGTWTEKDKTTNISDYSKYFGQDGKHNNYIFPYSIPNSSKVENFCYYYYNPFDKNYVSYLVYSCNDEDYTKEIERLSKIKSSEDYLIYSASGFNYPLCSVYADDYGYIYALTDKENKKLIYVEIKFCNYFSDIDYENIIDKKYLPIDFNAKSGNPTRKAFERNHLKNSK</sequence>
<dbReference type="EMBL" id="JAHLQL010000001">
    <property type="protein sequence ID" value="MBU5591218.1"/>
    <property type="molecule type" value="Genomic_DNA"/>
</dbReference>